<dbReference type="PROSITE" id="PS50835">
    <property type="entry name" value="IG_LIKE"/>
    <property type="match status" value="1"/>
</dbReference>
<sequence>IPVPSASPHKSCAPVFPTLSDSPFLTASVLGSCLHPALAQTPVTITPPSLALGGGISLALENLPQDVLACSWYQAATADEDSWILTYYPQTPPGSDPRPGLHIAGLKLTDAGFYMVQIQSPTNPPHSGSAHLCSPSADTELWLRDGASLVPSERLGLSSDNRTLTVLGVTRSDAGTYQCEVGNPVSTNRSEPSTVTLVCLSARVVTGIIIGRTGAKGLSALGAWPFCCPTYWSPGSAVLPATSQLLPRLRWSCCSPACGWSTTAARATDPLQAPLRQLHQSHGPADPPQAPLRQLHQSRGPANPPQAPLRQLHRSCGPANPPQAPLRQLHRSCGPADPPQAPLRQLHRSRGPADPPQAPLRQLHRSRLLPFRQNAAA</sequence>
<accession>A0A8C0HA62</accession>
<evidence type="ECO:0000313" key="7">
    <source>
        <dbReference type="Proteomes" id="UP000694404"/>
    </source>
</evidence>
<evidence type="ECO:0000256" key="3">
    <source>
        <dbReference type="ARBA" id="ARBA00023319"/>
    </source>
</evidence>
<dbReference type="InterPro" id="IPR013783">
    <property type="entry name" value="Ig-like_fold"/>
</dbReference>
<keyword evidence="1" id="KW-0732">Signal</keyword>
<keyword evidence="2" id="KW-0325">Glycoprotein</keyword>
<organism evidence="6 7">
    <name type="scientific">Chelonoidis abingdonii</name>
    <name type="common">Abingdon island giant tortoise</name>
    <name type="synonym">Testudo abingdonii</name>
    <dbReference type="NCBI Taxonomy" id="106734"/>
    <lineage>
        <taxon>Eukaryota</taxon>
        <taxon>Metazoa</taxon>
        <taxon>Chordata</taxon>
        <taxon>Craniata</taxon>
        <taxon>Vertebrata</taxon>
        <taxon>Euteleostomi</taxon>
        <taxon>Archelosauria</taxon>
        <taxon>Testudinata</taxon>
        <taxon>Testudines</taxon>
        <taxon>Cryptodira</taxon>
        <taxon>Durocryptodira</taxon>
        <taxon>Testudinoidea</taxon>
        <taxon>Testudinidae</taxon>
        <taxon>Chelonoidis</taxon>
    </lineage>
</organism>
<evidence type="ECO:0000256" key="2">
    <source>
        <dbReference type="ARBA" id="ARBA00023180"/>
    </source>
</evidence>
<dbReference type="Pfam" id="PF07679">
    <property type="entry name" value="I-set"/>
    <property type="match status" value="1"/>
</dbReference>
<keyword evidence="7" id="KW-1185">Reference proteome</keyword>
<feature type="region of interest" description="Disordered" evidence="4">
    <location>
        <begin position="278"/>
        <end position="377"/>
    </location>
</feature>
<protein>
    <recommendedName>
        <fullName evidence="5">Ig-like domain-containing protein</fullName>
    </recommendedName>
</protein>
<name>A0A8C0HA62_CHEAB</name>
<proteinExistence type="predicted"/>
<dbReference type="PANTHER" id="PTHR44427">
    <property type="entry name" value="CARCINOEMBRYONIC ANTIGEN-RELATED CELL ADHESION MOLECULE 19"/>
    <property type="match status" value="1"/>
</dbReference>
<evidence type="ECO:0000259" key="5">
    <source>
        <dbReference type="PROSITE" id="PS50835"/>
    </source>
</evidence>
<dbReference type="PANTHER" id="PTHR44427:SF1">
    <property type="entry name" value="CARCINOEMBRYONIC ANTIGEN-RELATED CELL ADHESION MOLECULE 1"/>
    <property type="match status" value="1"/>
</dbReference>
<reference evidence="6" key="2">
    <citation type="submission" date="2025-09" db="UniProtKB">
        <authorList>
            <consortium name="Ensembl"/>
        </authorList>
    </citation>
    <scope>IDENTIFICATION</scope>
</reference>
<dbReference type="SUPFAM" id="SSF48726">
    <property type="entry name" value="Immunoglobulin"/>
    <property type="match status" value="2"/>
</dbReference>
<evidence type="ECO:0000256" key="4">
    <source>
        <dbReference type="SAM" id="MobiDB-lite"/>
    </source>
</evidence>
<dbReference type="Ensembl" id="ENSCABT00000021228.1">
    <property type="protein sequence ID" value="ENSCABP00000019370.1"/>
    <property type="gene ID" value="ENSCABG00000014304.1"/>
</dbReference>
<dbReference type="InterPro" id="IPR050831">
    <property type="entry name" value="CEA_cell_adhesion"/>
</dbReference>
<dbReference type="Proteomes" id="UP000694404">
    <property type="component" value="Unplaced"/>
</dbReference>
<keyword evidence="3" id="KW-0393">Immunoglobulin domain</keyword>
<dbReference type="Gene3D" id="2.60.40.10">
    <property type="entry name" value="Immunoglobulins"/>
    <property type="match status" value="2"/>
</dbReference>
<evidence type="ECO:0000313" key="6">
    <source>
        <dbReference type="Ensembl" id="ENSCABP00000019370.1"/>
    </source>
</evidence>
<evidence type="ECO:0000256" key="1">
    <source>
        <dbReference type="ARBA" id="ARBA00022729"/>
    </source>
</evidence>
<dbReference type="InterPro" id="IPR007110">
    <property type="entry name" value="Ig-like_dom"/>
</dbReference>
<feature type="domain" description="Ig-like" evidence="5">
    <location>
        <begin position="142"/>
        <end position="196"/>
    </location>
</feature>
<dbReference type="AlphaFoldDB" id="A0A8C0HA62"/>
<dbReference type="InterPro" id="IPR013098">
    <property type="entry name" value="Ig_I-set"/>
</dbReference>
<reference evidence="6" key="1">
    <citation type="submission" date="2025-08" db="UniProtKB">
        <authorList>
            <consortium name="Ensembl"/>
        </authorList>
    </citation>
    <scope>IDENTIFICATION</scope>
</reference>
<dbReference type="InterPro" id="IPR036179">
    <property type="entry name" value="Ig-like_dom_sf"/>
</dbReference>